<reference evidence="1 2" key="1">
    <citation type="journal article" date="2009" name="Science">
        <title>Genome sequence, comparative analysis, and population genetics of the domestic horse.</title>
        <authorList>
            <consortium name="Broad Institute Genome Sequencing Platform"/>
            <consortium name="Broad Institute Whole Genome Assembly Team"/>
            <person name="Wade C.M."/>
            <person name="Giulotto E."/>
            <person name="Sigurdsson S."/>
            <person name="Zoli M."/>
            <person name="Gnerre S."/>
            <person name="Imsland F."/>
            <person name="Lear T.L."/>
            <person name="Adelson D.L."/>
            <person name="Bailey E."/>
            <person name="Bellone R.R."/>
            <person name="Bloecker H."/>
            <person name="Distl O."/>
            <person name="Edgar R.C."/>
            <person name="Garber M."/>
            <person name="Leeb T."/>
            <person name="Mauceli E."/>
            <person name="MacLeod J.N."/>
            <person name="Penedo M.C.T."/>
            <person name="Raison J.M."/>
            <person name="Sharpe T."/>
            <person name="Vogel J."/>
            <person name="Andersson L."/>
            <person name="Antczak D.F."/>
            <person name="Biagi T."/>
            <person name="Binns M.M."/>
            <person name="Chowdhary B.P."/>
            <person name="Coleman S.J."/>
            <person name="Della Valle G."/>
            <person name="Fryc S."/>
            <person name="Guerin G."/>
            <person name="Hasegawa T."/>
            <person name="Hill E.W."/>
            <person name="Jurka J."/>
            <person name="Kiialainen A."/>
            <person name="Lindgren G."/>
            <person name="Liu J."/>
            <person name="Magnani E."/>
            <person name="Mickelson J.R."/>
            <person name="Murray J."/>
            <person name="Nergadze S.G."/>
            <person name="Onofrio R."/>
            <person name="Pedroni S."/>
            <person name="Piras M.F."/>
            <person name="Raudsepp T."/>
            <person name="Rocchi M."/>
            <person name="Roeed K.H."/>
            <person name="Ryder O.A."/>
            <person name="Searle S."/>
            <person name="Skow L."/>
            <person name="Swinburne J.E."/>
            <person name="Syvaenen A.C."/>
            <person name="Tozaki T."/>
            <person name="Valberg S.J."/>
            <person name="Vaudin M."/>
            <person name="White J.R."/>
            <person name="Zody M.C."/>
            <person name="Lander E.S."/>
            <person name="Lindblad-Toh K."/>
        </authorList>
    </citation>
    <scope>NUCLEOTIDE SEQUENCE [LARGE SCALE GENOMIC DNA]</scope>
    <source>
        <strain evidence="1 2">Thoroughbred</strain>
    </source>
</reference>
<organism evidence="1 2">
    <name type="scientific">Equus caballus</name>
    <name type="common">Horse</name>
    <dbReference type="NCBI Taxonomy" id="9796"/>
    <lineage>
        <taxon>Eukaryota</taxon>
        <taxon>Metazoa</taxon>
        <taxon>Chordata</taxon>
        <taxon>Craniata</taxon>
        <taxon>Vertebrata</taxon>
        <taxon>Euteleostomi</taxon>
        <taxon>Mammalia</taxon>
        <taxon>Eutheria</taxon>
        <taxon>Laurasiatheria</taxon>
        <taxon>Perissodactyla</taxon>
        <taxon>Equidae</taxon>
        <taxon>Equus</taxon>
    </lineage>
</organism>
<name>A0A9L0R2D3_HORSE</name>
<evidence type="ECO:0000313" key="2">
    <source>
        <dbReference type="Proteomes" id="UP000002281"/>
    </source>
</evidence>
<dbReference type="Proteomes" id="UP000002281">
    <property type="component" value="Chromosome 8"/>
</dbReference>
<dbReference type="Ensembl" id="ENSECAT00000109648.1">
    <property type="protein sequence ID" value="ENSECAP00000057025.1"/>
    <property type="gene ID" value="ENSECAG00000043961.1"/>
</dbReference>
<protein>
    <submittedName>
        <fullName evidence="1">Uncharacterized protein</fullName>
    </submittedName>
</protein>
<reference evidence="1" key="3">
    <citation type="submission" date="2025-09" db="UniProtKB">
        <authorList>
            <consortium name="Ensembl"/>
        </authorList>
    </citation>
    <scope>IDENTIFICATION</scope>
    <source>
        <strain evidence="1">Thoroughbred</strain>
    </source>
</reference>
<accession>A0A9L0R2D3</accession>
<sequence>MKQNRQPRNKPTGIWSINLQEKNIEHCIFCIVTRIYNGESTVFNKWCWKNWTDTHKRMKLDHYLTLFTKINSKWIKDLHVRLETLKLLEEDIGSELLEIGLDDYFLNLTPKAKVTKAKINKWDYIKLKNFCTAKETINKMKRQPME</sequence>
<dbReference type="GeneTree" id="ENSGT01150000286946"/>
<reference evidence="1" key="2">
    <citation type="submission" date="2025-08" db="UniProtKB">
        <authorList>
            <consortium name="Ensembl"/>
        </authorList>
    </citation>
    <scope>IDENTIFICATION</scope>
    <source>
        <strain evidence="1">Thoroughbred</strain>
    </source>
</reference>
<dbReference type="AlphaFoldDB" id="A0A9L0R2D3"/>
<keyword evidence="2" id="KW-1185">Reference proteome</keyword>
<dbReference type="PANTHER" id="PTHR19446">
    <property type="entry name" value="REVERSE TRANSCRIPTASES"/>
    <property type="match status" value="1"/>
</dbReference>
<evidence type="ECO:0000313" key="1">
    <source>
        <dbReference type="Ensembl" id="ENSECAP00000057025.1"/>
    </source>
</evidence>
<proteinExistence type="predicted"/>